<organism evidence="1 2">
    <name type="scientific">Vespula squamosa</name>
    <name type="common">Southern yellow jacket</name>
    <name type="synonym">Wasp</name>
    <dbReference type="NCBI Taxonomy" id="30214"/>
    <lineage>
        <taxon>Eukaryota</taxon>
        <taxon>Metazoa</taxon>
        <taxon>Ecdysozoa</taxon>
        <taxon>Arthropoda</taxon>
        <taxon>Hexapoda</taxon>
        <taxon>Insecta</taxon>
        <taxon>Pterygota</taxon>
        <taxon>Neoptera</taxon>
        <taxon>Endopterygota</taxon>
        <taxon>Hymenoptera</taxon>
        <taxon>Apocrita</taxon>
        <taxon>Aculeata</taxon>
        <taxon>Vespoidea</taxon>
        <taxon>Vespidae</taxon>
        <taxon>Vespinae</taxon>
        <taxon>Vespula</taxon>
    </lineage>
</organism>
<evidence type="ECO:0000313" key="1">
    <source>
        <dbReference type="EMBL" id="KAL2734266.1"/>
    </source>
</evidence>
<accession>A0ABD2BNB1</accession>
<comment type="caution">
    <text evidence="1">The sequence shown here is derived from an EMBL/GenBank/DDBJ whole genome shotgun (WGS) entry which is preliminary data.</text>
</comment>
<name>A0ABD2BNB1_VESSQ</name>
<dbReference type="Proteomes" id="UP001607302">
    <property type="component" value="Unassembled WGS sequence"/>
</dbReference>
<dbReference type="AlphaFoldDB" id="A0ABD2BNB1"/>
<keyword evidence="2" id="KW-1185">Reference proteome</keyword>
<sequence>MHIKNDHAGNFIRNGANMNSPNAVSIILLATLFALTINNSNGVDPRNLWSFIKQAAANGNQYFSNWLHYIFGSSSEQQDMNLITSTVMSMETGRLQSKRYIIWLRHLFRMHKKAYGPTEQKINDTLDIFKKDLVKNSVIYLTSNLETTKFMILCAKVCTRLCLLEMKIIENPFLVILLLETSASV</sequence>
<proteinExistence type="predicted"/>
<gene>
    <name evidence="1" type="ORF">V1478_003964</name>
</gene>
<reference evidence="1 2" key="1">
    <citation type="journal article" date="2024" name="Ann. Entomol. Soc. Am.">
        <title>Genomic analyses of the southern and eastern yellowjacket wasps (Hymenoptera: Vespidae) reveal evolutionary signatures of social life.</title>
        <authorList>
            <person name="Catto M.A."/>
            <person name="Caine P.B."/>
            <person name="Orr S.E."/>
            <person name="Hunt B.G."/>
            <person name="Goodisman M.A.D."/>
        </authorList>
    </citation>
    <scope>NUCLEOTIDE SEQUENCE [LARGE SCALE GENOMIC DNA]</scope>
    <source>
        <strain evidence="1">233</strain>
        <tissue evidence="1">Head and thorax</tissue>
    </source>
</reference>
<protein>
    <submittedName>
        <fullName evidence="1">Uncharacterized protein</fullName>
    </submittedName>
</protein>
<dbReference type="EMBL" id="JAUDFV010000074">
    <property type="protein sequence ID" value="KAL2734266.1"/>
    <property type="molecule type" value="Genomic_DNA"/>
</dbReference>
<evidence type="ECO:0000313" key="2">
    <source>
        <dbReference type="Proteomes" id="UP001607302"/>
    </source>
</evidence>